<dbReference type="PROSITE" id="PS50206">
    <property type="entry name" value="RHODANESE_3"/>
    <property type="match status" value="2"/>
</dbReference>
<dbReference type="Gene3D" id="3.40.250.10">
    <property type="entry name" value="Rhodanese-like domain"/>
    <property type="match status" value="2"/>
</dbReference>
<dbReference type="GO" id="GO:0004792">
    <property type="term" value="F:thiosulfate-cyanide sulfurtransferase activity"/>
    <property type="evidence" value="ECO:0007669"/>
    <property type="project" value="TreeGrafter"/>
</dbReference>
<dbReference type="FunFam" id="3.40.250.10:FF:000001">
    <property type="entry name" value="Sulfurtransferase"/>
    <property type="match status" value="1"/>
</dbReference>
<dbReference type="InterPro" id="IPR001763">
    <property type="entry name" value="Rhodanese-like_dom"/>
</dbReference>
<dbReference type="Proteomes" id="UP000245618">
    <property type="component" value="Unassembled WGS sequence"/>
</dbReference>
<dbReference type="AlphaFoldDB" id="A0A2U1JWB5"/>
<keyword evidence="2" id="KW-0677">Repeat</keyword>
<evidence type="ECO:0000256" key="2">
    <source>
        <dbReference type="ARBA" id="ARBA00022737"/>
    </source>
</evidence>
<dbReference type="InterPro" id="IPR036873">
    <property type="entry name" value="Rhodanese-like_dom_sf"/>
</dbReference>
<keyword evidence="5" id="KW-1185">Reference proteome</keyword>
<dbReference type="PANTHER" id="PTHR11364:SF27">
    <property type="entry name" value="SULFURTRANSFERASE"/>
    <property type="match status" value="1"/>
</dbReference>
<organism evidence="4 5">
    <name type="scientific">Flavobacterium laiguense</name>
    <dbReference type="NCBI Taxonomy" id="2169409"/>
    <lineage>
        <taxon>Bacteria</taxon>
        <taxon>Pseudomonadati</taxon>
        <taxon>Bacteroidota</taxon>
        <taxon>Flavobacteriia</taxon>
        <taxon>Flavobacteriales</taxon>
        <taxon>Flavobacteriaceae</taxon>
        <taxon>Flavobacterium</taxon>
    </lineage>
</organism>
<name>A0A2U1JWB5_9FLAO</name>
<dbReference type="OrthoDB" id="9770030at2"/>
<dbReference type="EMBL" id="QCZH01000007">
    <property type="protein sequence ID" value="PWA09285.1"/>
    <property type="molecule type" value="Genomic_DNA"/>
</dbReference>
<dbReference type="CDD" id="cd01449">
    <property type="entry name" value="TST_Repeat_2"/>
    <property type="match status" value="1"/>
</dbReference>
<reference evidence="4 5" key="1">
    <citation type="submission" date="2018-04" db="EMBL/GenBank/DDBJ databases">
        <title>Flavobacterium sp. nov., isolated from glacier ice.</title>
        <authorList>
            <person name="Liu Q."/>
            <person name="Xin Y.-H."/>
        </authorList>
    </citation>
    <scope>NUCLEOTIDE SEQUENCE [LARGE SCALE GENOMIC DNA]</scope>
    <source>
        <strain evidence="4 5">LB2P30</strain>
    </source>
</reference>
<evidence type="ECO:0000313" key="5">
    <source>
        <dbReference type="Proteomes" id="UP000245618"/>
    </source>
</evidence>
<proteinExistence type="predicted"/>
<sequence>MTNPIVSVTWLQDHLNDPELIILDARLDHNQSGLENQNPDLQIKGARLFDIKNNFSDTSNPLPNTFPTPEQFTAECQKLGINKNSTIVVYDTLGIYSSPRAWWMFKAMGHSNVFVLDGGLPEWIKESNPTENRQETTYTIGDFEANLQPEFIKNKEQILENIKTKEAVLIDARSQDRFYATHEEPRAGLRSGHIPGSINVPYTELQKDGKYKSAEELTEILKLNDQPLLFTCGSGITACIVLLACELISDNPKAVYDGSWTEWGSSDLPIEK</sequence>
<dbReference type="SMART" id="SM00450">
    <property type="entry name" value="RHOD"/>
    <property type="match status" value="2"/>
</dbReference>
<protein>
    <submittedName>
        <fullName evidence="4">Sulfurtransferase</fullName>
    </submittedName>
</protein>
<evidence type="ECO:0000313" key="4">
    <source>
        <dbReference type="EMBL" id="PWA09285.1"/>
    </source>
</evidence>
<dbReference type="SUPFAM" id="SSF52821">
    <property type="entry name" value="Rhodanese/Cell cycle control phosphatase"/>
    <property type="match status" value="2"/>
</dbReference>
<evidence type="ECO:0000256" key="1">
    <source>
        <dbReference type="ARBA" id="ARBA00022679"/>
    </source>
</evidence>
<comment type="caution">
    <text evidence="4">The sequence shown here is derived from an EMBL/GenBank/DDBJ whole genome shotgun (WGS) entry which is preliminary data.</text>
</comment>
<dbReference type="Pfam" id="PF00581">
    <property type="entry name" value="Rhodanese"/>
    <property type="match status" value="2"/>
</dbReference>
<dbReference type="RefSeq" id="WP_116762447.1">
    <property type="nucleotide sequence ID" value="NZ_QCZH01000007.1"/>
</dbReference>
<feature type="domain" description="Rhodanese" evidence="3">
    <location>
        <begin position="163"/>
        <end position="272"/>
    </location>
</feature>
<keyword evidence="1 4" id="KW-0808">Transferase</keyword>
<gene>
    <name evidence="4" type="ORF">DB891_08305</name>
</gene>
<dbReference type="InterPro" id="IPR045078">
    <property type="entry name" value="TST/MPST-like"/>
</dbReference>
<evidence type="ECO:0000259" key="3">
    <source>
        <dbReference type="PROSITE" id="PS50206"/>
    </source>
</evidence>
<accession>A0A2U1JWB5</accession>
<dbReference type="CDD" id="cd01448">
    <property type="entry name" value="TST_Repeat_1"/>
    <property type="match status" value="1"/>
</dbReference>
<dbReference type="PANTHER" id="PTHR11364">
    <property type="entry name" value="THIOSULFATE SULFERTANSFERASE"/>
    <property type="match status" value="1"/>
</dbReference>
<feature type="domain" description="Rhodanese" evidence="3">
    <location>
        <begin position="16"/>
        <end position="132"/>
    </location>
</feature>